<name>A0A6J5NZZ6_9CAUD</name>
<keyword evidence="3" id="KW-0231">Viral genome packaging</keyword>
<keyword evidence="1" id="KW-1188">Viral release from host cell</keyword>
<evidence type="ECO:0000256" key="3">
    <source>
        <dbReference type="ARBA" id="ARBA00023219"/>
    </source>
</evidence>
<keyword evidence="2" id="KW-1160">Virus entry into host cell</keyword>
<dbReference type="EMBL" id="LR796753">
    <property type="protein sequence ID" value="CAB4163236.1"/>
    <property type="molecule type" value="Genomic_DNA"/>
</dbReference>
<organism evidence="4">
    <name type="scientific">uncultured Caudovirales phage</name>
    <dbReference type="NCBI Taxonomy" id="2100421"/>
    <lineage>
        <taxon>Viruses</taxon>
        <taxon>Duplodnaviria</taxon>
        <taxon>Heunggongvirae</taxon>
        <taxon>Uroviricota</taxon>
        <taxon>Caudoviricetes</taxon>
        <taxon>Peduoviridae</taxon>
        <taxon>Maltschvirus</taxon>
        <taxon>Maltschvirus maltsch</taxon>
    </lineage>
</organism>
<keyword evidence="1" id="KW-0118">Viral capsid assembly</keyword>
<gene>
    <name evidence="4" type="ORF">UFOVP802_12</name>
</gene>
<reference evidence="4" key="1">
    <citation type="submission" date="2020-04" db="EMBL/GenBank/DDBJ databases">
        <authorList>
            <person name="Chiriac C."/>
            <person name="Salcher M."/>
            <person name="Ghai R."/>
            <person name="Kavagutti S V."/>
        </authorList>
    </citation>
    <scope>NUCLEOTIDE SEQUENCE</scope>
</reference>
<dbReference type="Gene3D" id="1.20.1270.210">
    <property type="match status" value="1"/>
</dbReference>
<dbReference type="Gene3D" id="3.30.1120.70">
    <property type="match status" value="1"/>
</dbReference>
<sequence>MGLFSRNLVAPTVAYDVQASLAPLPSIESSIGFINGQLTATRAECMAVPVCARAVGIISSSIAGIPLVVRNKVDNTRVIDPPRVIAQPDPRVTGAATYVWLISDLILYGYGYLRVLEIYSDTYRIRSAERIDPARVSIKTNYLGTEIEHYYIDGAAVPDQGVGSLAVFSGNDMGILNRAGRTIRAGFELERAAVMYAREPVPTMVLKSNGVALPADRIAKLLDSWGAARRNRSTAFLNADVTLETLGFDPSRLQLNEARAYVATELARAMNIPAFYVDADTGSSMTYSNATTSRQTLLDFSLRPVIVQMEQRLSMSDFVNSAQEVKYDLDDYLRGSAKERADVYKVLYDMGAITSDEIRQAEDMING</sequence>
<keyword evidence="2" id="KW-1162">Viral penetration into host cytoplasm</keyword>
<dbReference type="Pfam" id="PF04860">
    <property type="entry name" value="Phage_portal"/>
    <property type="match status" value="1"/>
</dbReference>
<keyword evidence="2" id="KW-1171">Viral genome ejection through host cell envelope</keyword>
<dbReference type="Gene3D" id="3.40.140.120">
    <property type="match status" value="1"/>
</dbReference>
<evidence type="ECO:0000313" key="4">
    <source>
        <dbReference type="EMBL" id="CAB4163236.1"/>
    </source>
</evidence>
<evidence type="ECO:0000256" key="2">
    <source>
        <dbReference type="ARBA" id="ARBA00023009"/>
    </source>
</evidence>
<evidence type="ECO:0000256" key="1">
    <source>
        <dbReference type="ARBA" id="ARBA00022950"/>
    </source>
</evidence>
<proteinExistence type="predicted"/>
<accession>A0A6J5NZZ6</accession>
<protein>
    <submittedName>
        <fullName evidence="4">Portal_HK97, phage portal protein, HK97 family</fullName>
    </submittedName>
</protein>
<dbReference type="InterPro" id="IPR006944">
    <property type="entry name" value="Phage/GTA_portal"/>
</dbReference>